<dbReference type="SUPFAM" id="SSF50475">
    <property type="entry name" value="FMN-binding split barrel"/>
    <property type="match status" value="1"/>
</dbReference>
<proteinExistence type="predicted"/>
<gene>
    <name evidence="2" type="ORF">BVC71_01825</name>
</gene>
<accession>A0A251X113</accession>
<dbReference type="InterPro" id="IPR012349">
    <property type="entry name" value="Split_barrel_FMN-bd"/>
</dbReference>
<dbReference type="Gene3D" id="2.30.110.10">
    <property type="entry name" value="Electron Transport, Fmn-binding Protein, Chain A"/>
    <property type="match status" value="1"/>
</dbReference>
<dbReference type="InterPro" id="IPR011576">
    <property type="entry name" value="Pyridox_Oxase_N"/>
</dbReference>
<dbReference type="EMBL" id="MSPP01000001">
    <property type="protein sequence ID" value="OUD10276.1"/>
    <property type="molecule type" value="Genomic_DNA"/>
</dbReference>
<reference evidence="2 3" key="1">
    <citation type="submission" date="2016-12" db="EMBL/GenBank/DDBJ databases">
        <title>The draft genome sequence of HSLHS2.</title>
        <authorList>
            <person name="Hu D."/>
            <person name="Wang L."/>
            <person name="Shao Z."/>
        </authorList>
    </citation>
    <scope>NUCLEOTIDE SEQUENCE [LARGE SCALE GENOMIC DNA]</scope>
    <source>
        <strain evidence="2">MCCC 1A06712</strain>
    </source>
</reference>
<dbReference type="PANTHER" id="PTHR40660">
    <property type="entry name" value="5'-PHOSPHATE OXIDASE PUTATIVE DOMAIN-CONTAINING PROTEIN-RELATED"/>
    <property type="match status" value="1"/>
</dbReference>
<evidence type="ECO:0000313" key="2">
    <source>
        <dbReference type="EMBL" id="OUD10276.1"/>
    </source>
</evidence>
<dbReference type="OrthoDB" id="7867371at2"/>
<organism evidence="2 3">
    <name type="scientific">Marivivens niveibacter</name>
    <dbReference type="NCBI Taxonomy" id="1930667"/>
    <lineage>
        <taxon>Bacteria</taxon>
        <taxon>Pseudomonadati</taxon>
        <taxon>Pseudomonadota</taxon>
        <taxon>Alphaproteobacteria</taxon>
        <taxon>Rhodobacterales</taxon>
        <taxon>Paracoccaceae</taxon>
        <taxon>Marivivens group</taxon>
        <taxon>Marivivens</taxon>
    </lineage>
</organism>
<evidence type="ECO:0000313" key="3">
    <source>
        <dbReference type="Proteomes" id="UP000194664"/>
    </source>
</evidence>
<dbReference type="Pfam" id="PF01243">
    <property type="entry name" value="PNPOx_N"/>
    <property type="match status" value="1"/>
</dbReference>
<name>A0A251X113_9RHOB</name>
<comment type="caution">
    <text evidence="2">The sequence shown here is derived from an EMBL/GenBank/DDBJ whole genome shotgun (WGS) entry which is preliminary data.</text>
</comment>
<sequence>MFTGEVKTAIDRAVLCWLATVDNQGQPNVSPKEIFCAPSETELMIAEIASPVSHRNIGQNSKVCVSFVDVFRQKGYKVYGDARLIAADTPEYDDRAAPLIAMAGPNFKVRSIILVDAIRVSPIVAPSYTKFPDTSEAQKIKEAFKTYGVRAVD</sequence>
<dbReference type="RefSeq" id="WP_086449927.1">
    <property type="nucleotide sequence ID" value="NZ_MSPP01000001.1"/>
</dbReference>
<dbReference type="PANTHER" id="PTHR40660:SF1">
    <property type="entry name" value="5'-PHOSPHATE OXIDASE PUTATIVE DOMAIN-CONTAINING PROTEIN-RELATED"/>
    <property type="match status" value="1"/>
</dbReference>
<feature type="domain" description="Pyridoxamine 5'-phosphate oxidase N-terminal" evidence="1">
    <location>
        <begin position="3"/>
        <end position="104"/>
    </location>
</feature>
<evidence type="ECO:0000259" key="1">
    <source>
        <dbReference type="Pfam" id="PF01243"/>
    </source>
</evidence>
<keyword evidence="3" id="KW-1185">Reference proteome</keyword>
<protein>
    <recommendedName>
        <fullName evidence="1">Pyridoxamine 5'-phosphate oxidase N-terminal domain-containing protein</fullName>
    </recommendedName>
</protein>
<dbReference type="Proteomes" id="UP000194664">
    <property type="component" value="Unassembled WGS sequence"/>
</dbReference>
<dbReference type="AlphaFoldDB" id="A0A251X113"/>